<organism evidence="2 3">
    <name type="scientific">Chryseolinea serpens</name>
    <dbReference type="NCBI Taxonomy" id="947013"/>
    <lineage>
        <taxon>Bacteria</taxon>
        <taxon>Pseudomonadati</taxon>
        <taxon>Bacteroidota</taxon>
        <taxon>Cytophagia</taxon>
        <taxon>Cytophagales</taxon>
        <taxon>Fulvivirgaceae</taxon>
        <taxon>Chryseolinea</taxon>
    </lineage>
</organism>
<sequence>MKRSTILLIVFLSWILLLIMTSKNKMSSDGFLEVGFPFIFYRGFSGKGNYAELDLGLRYGKLIIDVLIFFSIAVGVSKLVSLRRR</sequence>
<evidence type="ECO:0000313" key="2">
    <source>
        <dbReference type="EMBL" id="SHH72961.1"/>
    </source>
</evidence>
<keyword evidence="3" id="KW-1185">Reference proteome</keyword>
<name>A0A1M5VCQ1_9BACT</name>
<accession>A0A1M5VCQ1</accession>
<keyword evidence="1" id="KW-0472">Membrane</keyword>
<evidence type="ECO:0000256" key="1">
    <source>
        <dbReference type="SAM" id="Phobius"/>
    </source>
</evidence>
<feature type="transmembrane region" description="Helical" evidence="1">
    <location>
        <begin position="62"/>
        <end position="80"/>
    </location>
</feature>
<keyword evidence="1" id="KW-0812">Transmembrane</keyword>
<proteinExistence type="predicted"/>
<evidence type="ECO:0000313" key="3">
    <source>
        <dbReference type="Proteomes" id="UP000184212"/>
    </source>
</evidence>
<keyword evidence="1" id="KW-1133">Transmembrane helix</keyword>
<protein>
    <submittedName>
        <fullName evidence="2">Uncharacterized protein</fullName>
    </submittedName>
</protein>
<reference evidence="2 3" key="1">
    <citation type="submission" date="2016-11" db="EMBL/GenBank/DDBJ databases">
        <authorList>
            <person name="Jaros S."/>
            <person name="Januszkiewicz K."/>
            <person name="Wedrychowicz H."/>
        </authorList>
    </citation>
    <scope>NUCLEOTIDE SEQUENCE [LARGE SCALE GENOMIC DNA]</scope>
    <source>
        <strain evidence="2 3">DSM 24574</strain>
    </source>
</reference>
<dbReference type="Proteomes" id="UP000184212">
    <property type="component" value="Unassembled WGS sequence"/>
</dbReference>
<dbReference type="EMBL" id="FQWQ01000004">
    <property type="protein sequence ID" value="SHH72961.1"/>
    <property type="molecule type" value="Genomic_DNA"/>
</dbReference>
<gene>
    <name evidence="2" type="ORF">SAMN04488109_5005</name>
</gene>
<dbReference type="AlphaFoldDB" id="A0A1M5VCQ1"/>